<evidence type="ECO:0000313" key="3">
    <source>
        <dbReference type="Proteomes" id="UP000570166"/>
    </source>
</evidence>
<accession>A0A838L8L8</accession>
<dbReference type="EMBL" id="JACEIB010000008">
    <property type="protein sequence ID" value="MBA2935025.1"/>
    <property type="molecule type" value="Genomic_DNA"/>
</dbReference>
<gene>
    <name evidence="2" type="ORF">HZF05_13055</name>
</gene>
<name>A0A838L8L8_9SPHN</name>
<dbReference type="InterPro" id="IPR029033">
    <property type="entry name" value="His_PPase_superfam"/>
</dbReference>
<evidence type="ECO:0000256" key="1">
    <source>
        <dbReference type="SAM" id="SignalP"/>
    </source>
</evidence>
<dbReference type="PROSITE" id="PS00616">
    <property type="entry name" value="HIS_ACID_PHOSPHAT_1"/>
    <property type="match status" value="1"/>
</dbReference>
<dbReference type="RefSeq" id="WP_160362668.1">
    <property type="nucleotide sequence ID" value="NZ_JACEIB010000008.1"/>
</dbReference>
<comment type="caution">
    <text evidence="2">The sequence shown here is derived from an EMBL/GenBank/DDBJ whole genome shotgun (WGS) entry which is preliminary data.</text>
</comment>
<protein>
    <submittedName>
        <fullName evidence="2">Histidine-type phosphatase</fullName>
    </submittedName>
</protein>
<organism evidence="2 3">
    <name type="scientific">Sphingomonas chungangi</name>
    <dbReference type="NCBI Taxonomy" id="2683589"/>
    <lineage>
        <taxon>Bacteria</taxon>
        <taxon>Pseudomonadati</taxon>
        <taxon>Pseudomonadota</taxon>
        <taxon>Alphaproteobacteria</taxon>
        <taxon>Sphingomonadales</taxon>
        <taxon>Sphingomonadaceae</taxon>
        <taxon>Sphingomonas</taxon>
    </lineage>
</organism>
<feature type="chain" id="PRO_5032436225" evidence="1">
    <location>
        <begin position="21"/>
        <end position="408"/>
    </location>
</feature>
<proteinExistence type="predicted"/>
<dbReference type="InterPro" id="IPR033379">
    <property type="entry name" value="Acid_Pase_AS"/>
</dbReference>
<reference evidence="2 3" key="1">
    <citation type="submission" date="2020-07" db="EMBL/GenBank/DDBJ databases">
        <authorList>
            <person name="Sun Q."/>
        </authorList>
    </citation>
    <scope>NUCLEOTIDE SEQUENCE [LARGE SCALE GENOMIC DNA]</scope>
    <source>
        <strain evidence="2 3">CGMCC 1.13654</strain>
    </source>
</reference>
<keyword evidence="1" id="KW-0732">Signal</keyword>
<dbReference type="Gene3D" id="3.40.50.1240">
    <property type="entry name" value="Phosphoglycerate mutase-like"/>
    <property type="match status" value="2"/>
</dbReference>
<dbReference type="Proteomes" id="UP000570166">
    <property type="component" value="Unassembled WGS sequence"/>
</dbReference>
<sequence length="408" mass="42119">MRTIAHLAAAGILFAGAPFASSAHMPVPDGLIVDHVVMLMRHGVRPPTHEPAMPPGIASQAWPGWDVPPGWLTAHGALAITRMADWDGAELRHAGLLPATGCPAAGTVRVIADSDERTIATAETWLHAVAPACGLVSEHPPQGQHDPVFDGIPAMQSGYDPDRATEAARNAAGPGGVAALAIQAKPLIARLDAILCGGETGGCGIGGEPSAIVPATPGKAPKLTGALGEAASAAQTLLLEYAEGKPIAEVGWGRANAGDIAALSEFHAIEFRLLARPRYLAAAHLNAIIPLIEQGLSGPAIVTVISGHDANVADLGGLLAVDWHVPGLAADDPIPGGALVLTRLHDRNGRHYVRITYRSQALEQIRSARPLAADDPYEVALMPKGCSVPDHPGLCTPEQFTIALTAQP</sequence>
<evidence type="ECO:0000313" key="2">
    <source>
        <dbReference type="EMBL" id="MBA2935025.1"/>
    </source>
</evidence>
<keyword evidence="3" id="KW-1185">Reference proteome</keyword>
<dbReference type="AlphaFoldDB" id="A0A838L8L8"/>
<feature type="signal peptide" evidence="1">
    <location>
        <begin position="1"/>
        <end position="20"/>
    </location>
</feature>
<dbReference type="InterPro" id="IPR000560">
    <property type="entry name" value="His_Pase_clade-2"/>
</dbReference>
<dbReference type="Pfam" id="PF00328">
    <property type="entry name" value="His_Phos_2"/>
    <property type="match status" value="1"/>
</dbReference>
<dbReference type="SUPFAM" id="SSF53254">
    <property type="entry name" value="Phosphoglycerate mutase-like"/>
    <property type="match status" value="1"/>
</dbReference>